<feature type="transmembrane region" description="Helical" evidence="2">
    <location>
        <begin position="185"/>
        <end position="208"/>
    </location>
</feature>
<feature type="transmembrane region" description="Helical" evidence="2">
    <location>
        <begin position="14"/>
        <end position="34"/>
    </location>
</feature>
<name>A0A4S8MIN1_DENBC</name>
<keyword evidence="4" id="KW-1185">Reference proteome</keyword>
<evidence type="ECO:0000256" key="1">
    <source>
        <dbReference type="SAM" id="MobiDB-lite"/>
    </source>
</evidence>
<dbReference type="OrthoDB" id="3357408at2759"/>
<reference evidence="3 4" key="1">
    <citation type="journal article" date="2019" name="Nat. Ecol. Evol.">
        <title>Megaphylogeny resolves global patterns of mushroom evolution.</title>
        <authorList>
            <person name="Varga T."/>
            <person name="Krizsan K."/>
            <person name="Foldi C."/>
            <person name="Dima B."/>
            <person name="Sanchez-Garcia M."/>
            <person name="Sanchez-Ramirez S."/>
            <person name="Szollosi G.J."/>
            <person name="Szarkandi J.G."/>
            <person name="Papp V."/>
            <person name="Albert L."/>
            <person name="Andreopoulos W."/>
            <person name="Angelini C."/>
            <person name="Antonin V."/>
            <person name="Barry K.W."/>
            <person name="Bougher N.L."/>
            <person name="Buchanan P."/>
            <person name="Buyck B."/>
            <person name="Bense V."/>
            <person name="Catcheside P."/>
            <person name="Chovatia M."/>
            <person name="Cooper J."/>
            <person name="Damon W."/>
            <person name="Desjardin D."/>
            <person name="Finy P."/>
            <person name="Geml J."/>
            <person name="Haridas S."/>
            <person name="Hughes K."/>
            <person name="Justo A."/>
            <person name="Karasinski D."/>
            <person name="Kautmanova I."/>
            <person name="Kiss B."/>
            <person name="Kocsube S."/>
            <person name="Kotiranta H."/>
            <person name="LaButti K.M."/>
            <person name="Lechner B.E."/>
            <person name="Liimatainen K."/>
            <person name="Lipzen A."/>
            <person name="Lukacs Z."/>
            <person name="Mihaltcheva S."/>
            <person name="Morgado L.N."/>
            <person name="Niskanen T."/>
            <person name="Noordeloos M.E."/>
            <person name="Ohm R.A."/>
            <person name="Ortiz-Santana B."/>
            <person name="Ovrebo C."/>
            <person name="Racz N."/>
            <person name="Riley R."/>
            <person name="Savchenko A."/>
            <person name="Shiryaev A."/>
            <person name="Soop K."/>
            <person name="Spirin V."/>
            <person name="Szebenyi C."/>
            <person name="Tomsovsky M."/>
            <person name="Tulloss R.E."/>
            <person name="Uehling J."/>
            <person name="Grigoriev I.V."/>
            <person name="Vagvolgyi C."/>
            <person name="Papp T."/>
            <person name="Martin F.M."/>
            <person name="Miettinen O."/>
            <person name="Hibbett D.S."/>
            <person name="Nagy L.G."/>
        </authorList>
    </citation>
    <scope>NUCLEOTIDE SEQUENCE [LARGE SCALE GENOMIC DNA]</scope>
    <source>
        <strain evidence="3 4">CBS 962.96</strain>
    </source>
</reference>
<organism evidence="3 4">
    <name type="scientific">Dendrothele bispora (strain CBS 962.96)</name>
    <dbReference type="NCBI Taxonomy" id="1314807"/>
    <lineage>
        <taxon>Eukaryota</taxon>
        <taxon>Fungi</taxon>
        <taxon>Dikarya</taxon>
        <taxon>Basidiomycota</taxon>
        <taxon>Agaricomycotina</taxon>
        <taxon>Agaricomycetes</taxon>
        <taxon>Agaricomycetidae</taxon>
        <taxon>Agaricales</taxon>
        <taxon>Agaricales incertae sedis</taxon>
        <taxon>Dendrothele</taxon>
    </lineage>
</organism>
<keyword evidence="2" id="KW-1133">Transmembrane helix</keyword>
<keyword evidence="2" id="KW-0472">Membrane</keyword>
<sequence>MSESSFPVTEAQLVAGYLGSVLYGFHTIAFGFGLHRTWDLSMSASSRGIVKLKERSWNTMNRLLLCAGVLLWILATLHIILFLRDSIQAFVFYQGPGGPAAAILERGWSGHVRSFVFLFETVIGDTVMIYRCFIVYGHSWPIVSPSLILLLAEFGCGLASFIIQVKTPPSIVLTDVGDTLRSVTLATWAITCALTTLNTFLIILRIWLVEKNSRAYITPTASRDNRLMYAIRIVMESGSLYAVVMLILLIVYSIGSNGAYPLTDSVPQVIGIAFNLIVVRSCSHSTSEHDGEEHGTQASSMSFTVPIGSMPLHHHRHISRSRTNASGSRHEERTSGTVTTWSSELDDEVDFQVLERGHERRQIDAGKIELQPVRSASLDRVNQ</sequence>
<feature type="region of interest" description="Disordered" evidence="1">
    <location>
        <begin position="314"/>
        <end position="341"/>
    </location>
</feature>
<keyword evidence="2" id="KW-0812">Transmembrane</keyword>
<dbReference type="AlphaFoldDB" id="A0A4S8MIN1"/>
<evidence type="ECO:0000256" key="2">
    <source>
        <dbReference type="SAM" id="Phobius"/>
    </source>
</evidence>
<evidence type="ECO:0000313" key="4">
    <source>
        <dbReference type="Proteomes" id="UP000297245"/>
    </source>
</evidence>
<feature type="transmembrane region" description="Helical" evidence="2">
    <location>
        <begin position="229"/>
        <end position="252"/>
    </location>
</feature>
<dbReference type="Proteomes" id="UP000297245">
    <property type="component" value="Unassembled WGS sequence"/>
</dbReference>
<gene>
    <name evidence="3" type="ORF">K435DRAFT_962909</name>
</gene>
<evidence type="ECO:0000313" key="3">
    <source>
        <dbReference type="EMBL" id="THV02598.1"/>
    </source>
</evidence>
<feature type="transmembrane region" description="Helical" evidence="2">
    <location>
        <begin position="115"/>
        <end position="134"/>
    </location>
</feature>
<feature type="transmembrane region" description="Helical" evidence="2">
    <location>
        <begin position="146"/>
        <end position="165"/>
    </location>
</feature>
<protein>
    <submittedName>
        <fullName evidence="3">Uncharacterized protein</fullName>
    </submittedName>
</protein>
<proteinExistence type="predicted"/>
<accession>A0A4S8MIN1</accession>
<dbReference type="EMBL" id="ML179075">
    <property type="protein sequence ID" value="THV02598.1"/>
    <property type="molecule type" value="Genomic_DNA"/>
</dbReference>
<feature type="transmembrane region" description="Helical" evidence="2">
    <location>
        <begin position="63"/>
        <end position="83"/>
    </location>
</feature>